<gene>
    <name evidence="10" type="ORF">BCM02_104160</name>
</gene>
<evidence type="ECO:0000256" key="2">
    <source>
        <dbReference type="ARBA" id="ARBA00007998"/>
    </source>
</evidence>
<protein>
    <submittedName>
        <fullName evidence="10">Spore germination protein KB</fullName>
    </submittedName>
</protein>
<organism evidence="10 11">
    <name type="scientific">Paenibacillus methanolicus</name>
    <dbReference type="NCBI Taxonomy" id="582686"/>
    <lineage>
        <taxon>Bacteria</taxon>
        <taxon>Bacillati</taxon>
        <taxon>Bacillota</taxon>
        <taxon>Bacilli</taxon>
        <taxon>Bacillales</taxon>
        <taxon>Paenibacillaceae</taxon>
        <taxon>Paenibacillus</taxon>
    </lineage>
</organism>
<dbReference type="AlphaFoldDB" id="A0A5S5CBV8"/>
<evidence type="ECO:0000256" key="4">
    <source>
        <dbReference type="ARBA" id="ARBA00022544"/>
    </source>
</evidence>
<feature type="transmembrane region" description="Helical" evidence="9">
    <location>
        <begin position="187"/>
        <end position="210"/>
    </location>
</feature>
<comment type="similarity">
    <text evidence="2">Belongs to the amino acid-polyamine-organocation (APC) superfamily. Spore germination protein (SGP) (TC 2.A.3.9) family.</text>
</comment>
<dbReference type="Pfam" id="PF03845">
    <property type="entry name" value="Spore_permease"/>
    <property type="match status" value="1"/>
</dbReference>
<evidence type="ECO:0000313" key="10">
    <source>
        <dbReference type="EMBL" id="TYP75483.1"/>
    </source>
</evidence>
<feature type="transmembrane region" description="Helical" evidence="9">
    <location>
        <begin position="339"/>
        <end position="361"/>
    </location>
</feature>
<evidence type="ECO:0000256" key="9">
    <source>
        <dbReference type="SAM" id="Phobius"/>
    </source>
</evidence>
<evidence type="ECO:0000313" key="11">
    <source>
        <dbReference type="Proteomes" id="UP000323257"/>
    </source>
</evidence>
<keyword evidence="4" id="KW-0309">Germination</keyword>
<dbReference type="GO" id="GO:0016020">
    <property type="term" value="C:membrane"/>
    <property type="evidence" value="ECO:0007669"/>
    <property type="project" value="UniProtKB-SubCell"/>
</dbReference>
<reference evidence="10 11" key="1">
    <citation type="submission" date="2019-07" db="EMBL/GenBank/DDBJ databases">
        <title>Genomic Encyclopedia of Type Strains, Phase III (KMG-III): the genomes of soil and plant-associated and newly described type strains.</title>
        <authorList>
            <person name="Whitman W."/>
        </authorList>
    </citation>
    <scope>NUCLEOTIDE SEQUENCE [LARGE SCALE GENOMIC DNA]</scope>
    <source>
        <strain evidence="10 11">BL24</strain>
    </source>
</reference>
<accession>A0A5S5CBV8</accession>
<comment type="caution">
    <text evidence="10">The sequence shown here is derived from an EMBL/GenBank/DDBJ whole genome shotgun (WGS) entry which is preliminary data.</text>
</comment>
<keyword evidence="11" id="KW-1185">Reference proteome</keyword>
<dbReference type="NCBIfam" id="TIGR00912">
    <property type="entry name" value="2A0309"/>
    <property type="match status" value="1"/>
</dbReference>
<dbReference type="PANTHER" id="PTHR34975:SF2">
    <property type="entry name" value="SPORE GERMINATION PROTEIN A2"/>
    <property type="match status" value="1"/>
</dbReference>
<evidence type="ECO:0000256" key="7">
    <source>
        <dbReference type="ARBA" id="ARBA00023136"/>
    </source>
</evidence>
<feature type="transmembrane region" description="Helical" evidence="9">
    <location>
        <begin position="83"/>
        <end position="108"/>
    </location>
</feature>
<keyword evidence="3" id="KW-0813">Transport</keyword>
<dbReference type="RefSeq" id="WP_148929417.1">
    <property type="nucleotide sequence ID" value="NZ_VNHS01000004.1"/>
</dbReference>
<feature type="transmembrane region" description="Helical" evidence="9">
    <location>
        <begin position="42"/>
        <end position="63"/>
    </location>
</feature>
<dbReference type="Gene3D" id="1.20.1740.10">
    <property type="entry name" value="Amino acid/polyamine transporter I"/>
    <property type="match status" value="1"/>
</dbReference>
<evidence type="ECO:0000256" key="3">
    <source>
        <dbReference type="ARBA" id="ARBA00022448"/>
    </source>
</evidence>
<evidence type="ECO:0000256" key="1">
    <source>
        <dbReference type="ARBA" id="ARBA00004141"/>
    </source>
</evidence>
<proteinExistence type="inferred from homology"/>
<feature type="transmembrane region" description="Helical" evidence="9">
    <location>
        <begin position="310"/>
        <end position="333"/>
    </location>
</feature>
<dbReference type="InterPro" id="IPR004761">
    <property type="entry name" value="Spore_GerAB"/>
</dbReference>
<feature type="transmembrane region" description="Helical" evidence="9">
    <location>
        <begin position="12"/>
        <end position="36"/>
    </location>
</feature>
<evidence type="ECO:0000256" key="6">
    <source>
        <dbReference type="ARBA" id="ARBA00022989"/>
    </source>
</evidence>
<dbReference type="PANTHER" id="PTHR34975">
    <property type="entry name" value="SPORE GERMINATION PROTEIN A2"/>
    <property type="match status" value="1"/>
</dbReference>
<feature type="region of interest" description="Disordered" evidence="8">
    <location>
        <begin position="369"/>
        <end position="396"/>
    </location>
</feature>
<keyword evidence="5 9" id="KW-0812">Transmembrane</keyword>
<name>A0A5S5CBV8_9BACL</name>
<feature type="transmembrane region" description="Helical" evidence="9">
    <location>
        <begin position="150"/>
        <end position="167"/>
    </location>
</feature>
<dbReference type="EMBL" id="VNHS01000004">
    <property type="protein sequence ID" value="TYP75483.1"/>
    <property type="molecule type" value="Genomic_DNA"/>
</dbReference>
<comment type="subcellular location">
    <subcellularLocation>
        <location evidence="1">Membrane</location>
        <topology evidence="1">Multi-pass membrane protein</topology>
    </subcellularLocation>
</comment>
<evidence type="ECO:0000256" key="5">
    <source>
        <dbReference type="ARBA" id="ARBA00022692"/>
    </source>
</evidence>
<feature type="transmembrane region" description="Helical" evidence="9">
    <location>
        <begin position="274"/>
        <end position="298"/>
    </location>
</feature>
<sequence length="396" mass="43046">MGMLERGQINQIQLFALVMLFTLGDTLLVVPGYTAMIAGRDGWLSGMLSVSMGMGVLLLYAALQRRNPARTLVQICQSRLGRWAGSIAASIYVFGFLLLLSASMVRVLTDFMSTQIMPNTPVQVIALLFLVLVVRAARGGIETIARTAEISAPWVMLLLGLLVMFVIPESHIDRIQPFLYNGVKPVIAGSLTFLAYGFIETGSFLMIFPFVRGGERGLRKPLLLGGAAGGTLLVAIIFFCLTVFGPGITASSTYPSYMLAKKIEIGEFLQRIEAIMAIAWLFTIFFKLTLSFYGICLGAAQMFKLSDYKLFTFPLALLLLVMSDLLAPNIIAINNSAQHYPWFDMTIVVGGTLLLLAVGWLKDKRGAVGGPQSIHAEGERASDAAKEVPSGEDADR</sequence>
<feature type="transmembrane region" description="Helical" evidence="9">
    <location>
        <begin position="120"/>
        <end position="138"/>
    </location>
</feature>
<evidence type="ECO:0000256" key="8">
    <source>
        <dbReference type="SAM" id="MobiDB-lite"/>
    </source>
</evidence>
<dbReference type="Proteomes" id="UP000323257">
    <property type="component" value="Unassembled WGS sequence"/>
</dbReference>
<keyword evidence="7 9" id="KW-0472">Membrane</keyword>
<keyword evidence="6 9" id="KW-1133">Transmembrane helix</keyword>
<feature type="transmembrane region" description="Helical" evidence="9">
    <location>
        <begin position="222"/>
        <end position="248"/>
    </location>
</feature>
<dbReference type="GO" id="GO:0009847">
    <property type="term" value="P:spore germination"/>
    <property type="evidence" value="ECO:0007669"/>
    <property type="project" value="InterPro"/>
</dbReference>
<feature type="compositionally biased region" description="Basic and acidic residues" evidence="8">
    <location>
        <begin position="376"/>
        <end position="386"/>
    </location>
</feature>
<dbReference type="OrthoDB" id="2078716at2"/>